<evidence type="ECO:0000313" key="2">
    <source>
        <dbReference type="EMBL" id="CAA9525665.1"/>
    </source>
</evidence>
<dbReference type="GO" id="GO:0004616">
    <property type="term" value="F:phosphogluconate dehydrogenase (decarboxylating) activity"/>
    <property type="evidence" value="ECO:0007669"/>
    <property type="project" value="UniProtKB-EC"/>
</dbReference>
<feature type="non-terminal residue" evidence="2">
    <location>
        <position position="309"/>
    </location>
</feature>
<feature type="compositionally biased region" description="Basic residues" evidence="1">
    <location>
        <begin position="81"/>
        <end position="91"/>
    </location>
</feature>
<sequence>GHRYLWHGADGVQHGPPAGGQGGPPRDRGQPLVRQSRRGGRGGGRGRLQHRGVRLQPGVAAGSVEHAAGGGYDGRHDRAVHAARQRGRHHRGRGELVLPGLRCQGQGGAQRRLPVAGRRGLGRRLGLRRRVLHHDRGRRRCLRARRAGIRDARAGQRLRLPRRRGGRPLRQDGPQRGRVRDAPGLRRGVRDPPEVPLRLRPARPLEPLEPGQRGPVVASGARRERLRAGREPRQRQGLRRGLGRGALDGARGHRRERPGQRHRRLALRPLRLPPGRLVRHEGNRGAARTVRRARHPGGEHGVPGAGAKV</sequence>
<gene>
    <name evidence="2" type="ORF">AVDCRST_MAG05-3946</name>
</gene>
<dbReference type="EC" id="1.1.1.44" evidence="2"/>
<feature type="non-terminal residue" evidence="2">
    <location>
        <position position="1"/>
    </location>
</feature>
<feature type="region of interest" description="Disordered" evidence="1">
    <location>
        <begin position="1"/>
        <end position="50"/>
    </location>
</feature>
<feature type="region of interest" description="Disordered" evidence="1">
    <location>
        <begin position="146"/>
        <end position="309"/>
    </location>
</feature>
<accession>A0A6J4TMB9</accession>
<proteinExistence type="predicted"/>
<dbReference type="AlphaFoldDB" id="A0A6J4TMB9"/>
<name>A0A6J4TMB9_9ACTN</name>
<dbReference type="EMBL" id="CADCVM010000435">
    <property type="protein sequence ID" value="CAA9525665.1"/>
    <property type="molecule type" value="Genomic_DNA"/>
</dbReference>
<feature type="compositionally biased region" description="Basic and acidic residues" evidence="1">
    <location>
        <begin position="169"/>
        <end position="193"/>
    </location>
</feature>
<feature type="compositionally biased region" description="Low complexity" evidence="1">
    <location>
        <begin position="267"/>
        <end position="276"/>
    </location>
</feature>
<feature type="region of interest" description="Disordered" evidence="1">
    <location>
        <begin position="65"/>
        <end position="91"/>
    </location>
</feature>
<keyword evidence="2" id="KW-0560">Oxidoreductase</keyword>
<protein>
    <submittedName>
        <fullName evidence="2">6-phosphogluconate dehydrogenase, decarboxylating</fullName>
        <ecNumber evidence="2">1.1.1.44</ecNumber>
    </submittedName>
</protein>
<feature type="compositionally biased region" description="Basic residues" evidence="1">
    <location>
        <begin position="252"/>
        <end position="266"/>
    </location>
</feature>
<evidence type="ECO:0000256" key="1">
    <source>
        <dbReference type="SAM" id="MobiDB-lite"/>
    </source>
</evidence>
<reference evidence="2" key="1">
    <citation type="submission" date="2020-02" db="EMBL/GenBank/DDBJ databases">
        <authorList>
            <person name="Meier V. D."/>
        </authorList>
    </citation>
    <scope>NUCLEOTIDE SEQUENCE</scope>
    <source>
        <strain evidence="2">AVDCRST_MAG05</strain>
    </source>
</reference>
<feature type="compositionally biased region" description="Basic and acidic residues" evidence="1">
    <location>
        <begin position="221"/>
        <end position="234"/>
    </location>
</feature>
<organism evidence="2">
    <name type="scientific">uncultured Rubrobacteraceae bacterium</name>
    <dbReference type="NCBI Taxonomy" id="349277"/>
    <lineage>
        <taxon>Bacteria</taxon>
        <taxon>Bacillati</taxon>
        <taxon>Actinomycetota</taxon>
        <taxon>Rubrobacteria</taxon>
        <taxon>Rubrobacterales</taxon>
        <taxon>Rubrobacteraceae</taxon>
        <taxon>environmental samples</taxon>
    </lineage>
</organism>
<feature type="compositionally biased region" description="Gly residues" evidence="1">
    <location>
        <begin position="299"/>
        <end position="309"/>
    </location>
</feature>